<dbReference type="EMBL" id="RYZW01000012">
    <property type="protein sequence ID" value="TDZ68299.1"/>
    <property type="molecule type" value="Genomic_DNA"/>
</dbReference>
<evidence type="ECO:0000313" key="2">
    <source>
        <dbReference type="Proteomes" id="UP000295703"/>
    </source>
</evidence>
<evidence type="ECO:0000313" key="1">
    <source>
        <dbReference type="EMBL" id="TDZ68299.1"/>
    </source>
</evidence>
<reference evidence="1 2" key="1">
    <citation type="submission" date="2018-12" db="EMBL/GenBank/DDBJ databases">
        <title>Genome sequence and assembly of Colletotrichum trifolii.</title>
        <authorList>
            <person name="Gan P."/>
            <person name="Shirasu K."/>
        </authorList>
    </citation>
    <scope>NUCLEOTIDE SEQUENCE [LARGE SCALE GENOMIC DNA]</scope>
    <source>
        <strain evidence="1 2">543-2</strain>
    </source>
</reference>
<proteinExistence type="predicted"/>
<accession>A0A4R8RMH2</accession>
<name>A0A4R8RMH2_COLTR</name>
<keyword evidence="2" id="KW-1185">Reference proteome</keyword>
<dbReference type="Proteomes" id="UP000295703">
    <property type="component" value="Unassembled WGS sequence"/>
</dbReference>
<dbReference type="AlphaFoldDB" id="A0A4R8RMH2"/>
<comment type="caution">
    <text evidence="1">The sequence shown here is derived from an EMBL/GenBank/DDBJ whole genome shotgun (WGS) entry which is preliminary data.</text>
</comment>
<protein>
    <submittedName>
        <fullName evidence="1">Uncharacterized protein</fullName>
    </submittedName>
</protein>
<gene>
    <name evidence="1" type="ORF">CTRI78_v002274</name>
</gene>
<organism evidence="1 2">
    <name type="scientific">Colletotrichum trifolii</name>
    <dbReference type="NCBI Taxonomy" id="5466"/>
    <lineage>
        <taxon>Eukaryota</taxon>
        <taxon>Fungi</taxon>
        <taxon>Dikarya</taxon>
        <taxon>Ascomycota</taxon>
        <taxon>Pezizomycotina</taxon>
        <taxon>Sordariomycetes</taxon>
        <taxon>Hypocreomycetidae</taxon>
        <taxon>Glomerellales</taxon>
        <taxon>Glomerellaceae</taxon>
        <taxon>Colletotrichum</taxon>
        <taxon>Colletotrichum orbiculare species complex</taxon>
    </lineage>
</organism>
<sequence length="54" mass="5900">MSVVWRLGLYGLPVFDPQAIRSGLSLNLTDRAGIEENSDCGVEIRDPSSRGSYT</sequence>